<evidence type="ECO:0000256" key="1">
    <source>
        <dbReference type="SAM" id="Phobius"/>
    </source>
</evidence>
<keyword evidence="3" id="KW-1185">Reference proteome</keyword>
<organism evidence="2 3">
    <name type="scientific">Chaetoceros tenuissimus</name>
    <dbReference type="NCBI Taxonomy" id="426638"/>
    <lineage>
        <taxon>Eukaryota</taxon>
        <taxon>Sar</taxon>
        <taxon>Stramenopiles</taxon>
        <taxon>Ochrophyta</taxon>
        <taxon>Bacillariophyta</taxon>
        <taxon>Coscinodiscophyceae</taxon>
        <taxon>Chaetocerotophycidae</taxon>
        <taxon>Chaetocerotales</taxon>
        <taxon>Chaetocerotaceae</taxon>
        <taxon>Chaetoceros</taxon>
    </lineage>
</organism>
<evidence type="ECO:0000313" key="3">
    <source>
        <dbReference type="Proteomes" id="UP001054902"/>
    </source>
</evidence>
<protein>
    <submittedName>
        <fullName evidence="2">Uncharacterized protein</fullName>
    </submittedName>
</protein>
<dbReference type="Gene3D" id="1.50.10.10">
    <property type="match status" value="1"/>
</dbReference>
<name>A0AAD3CFC4_9STRA</name>
<sequence>MEELGKESLKLILSNQVQTTFDRKLNVADQKEQGSIRRAENSNNSSSNVSFLYTSTCSTTNVMRVQESTSSLYTARTLMKANRTSDAWEHLRSLFSMQGMNGYMPKYIFWNTNSEEENISNEIFYNGTSIPRYDSFVDTSLMPTNYQPCPKTSKEEVQLESKDSSSCLDFSGNNLHIDEMDISSSGRLSALPIHSTVLLEMFYLSNQTNDDLLHLHWYFERIYKMHNYWMEHVMKFCSENLYSKRYDGMRKPCYNIIHPFESLVPMSSPQWNDALSYINDIIEERGWKPSRHINISGFNLDEYTRDDSSYEAMVYLMECQTNATIARASDSNSTQRKTKGNFENMLLEHCPFAMLDISHLAVLSKSHKDLNAIAWILHESHSRNAPTKTQLLMIENWIDLTSDMLARLIWDDNSSFSSKNLQFTASGGNNASKYHYNYTGESISIYGHNAADLLIGNERLDNDNFNDNVLLPILDRKANYSFNCESHPFILPSFSCSNANENTSIFVEPIMNYWLAAGLRRNDAYGLATYIEDMTLKLFCSSTNSTYSALPATSFFPSLSCGDVQFADRFDSRSGVPLSSELCSQSNVLSASVLYNLAIQDKPFSYHASPPIQRAWVVVLLTVEIILALSIGLSCLLMSLNLMRKANQDANEDGENADLLEGEENGAVIENEDILSEHSSGDNSDQYQTFMQSFMRNFMSPS</sequence>
<dbReference type="GO" id="GO:0005975">
    <property type="term" value="P:carbohydrate metabolic process"/>
    <property type="evidence" value="ECO:0007669"/>
    <property type="project" value="InterPro"/>
</dbReference>
<keyword evidence="1" id="KW-0812">Transmembrane</keyword>
<proteinExistence type="predicted"/>
<reference evidence="2 3" key="1">
    <citation type="journal article" date="2021" name="Sci. Rep.">
        <title>The genome of the diatom Chaetoceros tenuissimus carries an ancient integrated fragment of an extant virus.</title>
        <authorList>
            <person name="Hongo Y."/>
            <person name="Kimura K."/>
            <person name="Takaki Y."/>
            <person name="Yoshida Y."/>
            <person name="Baba S."/>
            <person name="Kobayashi G."/>
            <person name="Nagasaki K."/>
            <person name="Hano T."/>
            <person name="Tomaru Y."/>
        </authorList>
    </citation>
    <scope>NUCLEOTIDE SEQUENCE [LARGE SCALE GENOMIC DNA]</scope>
    <source>
        <strain evidence="2 3">NIES-3715</strain>
    </source>
</reference>
<dbReference type="EMBL" id="BLLK01000013">
    <property type="protein sequence ID" value="GFH43620.1"/>
    <property type="molecule type" value="Genomic_DNA"/>
</dbReference>
<evidence type="ECO:0000313" key="2">
    <source>
        <dbReference type="EMBL" id="GFH43620.1"/>
    </source>
</evidence>
<dbReference type="InterPro" id="IPR012341">
    <property type="entry name" value="6hp_glycosidase-like_sf"/>
</dbReference>
<keyword evidence="1" id="KW-1133">Transmembrane helix</keyword>
<accession>A0AAD3CFC4</accession>
<feature type="transmembrane region" description="Helical" evidence="1">
    <location>
        <begin position="615"/>
        <end position="638"/>
    </location>
</feature>
<comment type="caution">
    <text evidence="2">The sequence shown here is derived from an EMBL/GenBank/DDBJ whole genome shotgun (WGS) entry which is preliminary data.</text>
</comment>
<dbReference type="Proteomes" id="UP001054902">
    <property type="component" value="Unassembled WGS sequence"/>
</dbReference>
<gene>
    <name evidence="2" type="ORF">CTEN210_00093</name>
</gene>
<keyword evidence="1" id="KW-0472">Membrane</keyword>
<dbReference type="AlphaFoldDB" id="A0AAD3CFC4"/>